<keyword evidence="2" id="KW-0472">Membrane</keyword>
<feature type="compositionally biased region" description="Low complexity" evidence="1">
    <location>
        <begin position="138"/>
        <end position="149"/>
    </location>
</feature>
<accession>A0A5N7MQR0</accession>
<dbReference type="Pfam" id="PF05232">
    <property type="entry name" value="BTP"/>
    <property type="match status" value="2"/>
</dbReference>
<keyword evidence="2" id="KW-0812">Transmembrane</keyword>
<proteinExistence type="predicted"/>
<reference evidence="4 5" key="1">
    <citation type="journal article" date="2019" name="Syst. Appl. Microbiol.">
        <title>Microvirga tunisiensis sp. nov., a root nodule symbiotic bacterium isolated from Lupinus micranthus and L. luteus grown in Northern Tunisia.</title>
        <authorList>
            <person name="Msaddak A."/>
            <person name="Rejili M."/>
            <person name="Duran D."/>
            <person name="Mars M."/>
            <person name="Palacios J.M."/>
            <person name="Ruiz-Argueso T."/>
            <person name="Rey L."/>
            <person name="Imperial J."/>
        </authorList>
    </citation>
    <scope>NUCLEOTIDE SEQUENCE [LARGE SCALE GENOMIC DNA]</scope>
    <source>
        <strain evidence="4 5">Lmie10</strain>
    </source>
</reference>
<name>A0A5N7MQR0_9HYPH</name>
<dbReference type="RefSeq" id="WP_152715872.1">
    <property type="nucleotide sequence ID" value="NZ_VOSJ01000215.1"/>
</dbReference>
<keyword evidence="5" id="KW-1185">Reference proteome</keyword>
<feature type="transmembrane region" description="Helical" evidence="2">
    <location>
        <begin position="37"/>
        <end position="57"/>
    </location>
</feature>
<feature type="transmembrane region" description="Helical" evidence="2">
    <location>
        <begin position="107"/>
        <end position="129"/>
    </location>
</feature>
<dbReference type="NCBIfam" id="NF033664">
    <property type="entry name" value="PACE_transport"/>
    <property type="match status" value="1"/>
</dbReference>
<dbReference type="Proteomes" id="UP000403266">
    <property type="component" value="Unassembled WGS sequence"/>
</dbReference>
<comment type="caution">
    <text evidence="4">The sequence shown here is derived from an EMBL/GenBank/DDBJ whole genome shotgun (WGS) entry which is preliminary data.</text>
</comment>
<gene>
    <name evidence="4" type="ORF">FS320_29825</name>
</gene>
<evidence type="ECO:0000259" key="3">
    <source>
        <dbReference type="Pfam" id="PF05232"/>
    </source>
</evidence>
<feature type="transmembrane region" description="Helical" evidence="2">
    <location>
        <begin position="78"/>
        <end position="101"/>
    </location>
</feature>
<evidence type="ECO:0000313" key="5">
    <source>
        <dbReference type="Proteomes" id="UP000403266"/>
    </source>
</evidence>
<sequence length="158" mass="17421">MRSPWDRLRHAISFELGGLALISPLGAWAFSMPVADITVVRMACAVIATLWTYLYNLAFDAILQRITGGIGKSIPVRVLHAVLFEVGLLAMLTPLMAWYLGISLVHAFVMDIAFALVFVAYTFVFNWAYDRVFPRPASQQSTSPQSGSSRNAPDWIAG</sequence>
<evidence type="ECO:0000256" key="2">
    <source>
        <dbReference type="SAM" id="Phobius"/>
    </source>
</evidence>
<feature type="transmembrane region" description="Helical" evidence="2">
    <location>
        <begin position="12"/>
        <end position="31"/>
    </location>
</feature>
<feature type="domain" description="Chlorhexidine efflux transporter" evidence="3">
    <location>
        <begin position="2"/>
        <end position="65"/>
    </location>
</feature>
<protein>
    <submittedName>
        <fullName evidence="4">PACE efflux transporter</fullName>
    </submittedName>
</protein>
<organism evidence="4 5">
    <name type="scientific">Microvirga tunisiensis</name>
    <dbReference type="NCBI Taxonomy" id="2108360"/>
    <lineage>
        <taxon>Bacteria</taxon>
        <taxon>Pseudomonadati</taxon>
        <taxon>Pseudomonadota</taxon>
        <taxon>Alphaproteobacteria</taxon>
        <taxon>Hyphomicrobiales</taxon>
        <taxon>Methylobacteriaceae</taxon>
        <taxon>Microvirga</taxon>
    </lineage>
</organism>
<feature type="domain" description="Chlorhexidine efflux transporter" evidence="3">
    <location>
        <begin position="72"/>
        <end position="135"/>
    </location>
</feature>
<dbReference type="OrthoDB" id="1631120at2"/>
<dbReference type="InterPro" id="IPR058208">
    <property type="entry name" value="PACE"/>
</dbReference>
<dbReference type="InterPro" id="IPR007896">
    <property type="entry name" value="BTP_bacteria"/>
</dbReference>
<evidence type="ECO:0000256" key="1">
    <source>
        <dbReference type="SAM" id="MobiDB-lite"/>
    </source>
</evidence>
<dbReference type="EMBL" id="VOSK01000206">
    <property type="protein sequence ID" value="MPR29188.1"/>
    <property type="molecule type" value="Genomic_DNA"/>
</dbReference>
<keyword evidence="2" id="KW-1133">Transmembrane helix</keyword>
<feature type="region of interest" description="Disordered" evidence="1">
    <location>
        <begin position="136"/>
        <end position="158"/>
    </location>
</feature>
<dbReference type="AlphaFoldDB" id="A0A5N7MQR0"/>
<evidence type="ECO:0000313" key="4">
    <source>
        <dbReference type="EMBL" id="MPR29188.1"/>
    </source>
</evidence>